<feature type="transmembrane region" description="Helical" evidence="12">
    <location>
        <begin position="309"/>
        <end position="327"/>
    </location>
</feature>
<evidence type="ECO:0000256" key="1">
    <source>
        <dbReference type="ARBA" id="ARBA00004127"/>
    </source>
</evidence>
<feature type="transmembrane region" description="Helical" evidence="12">
    <location>
        <begin position="372"/>
        <end position="391"/>
    </location>
</feature>
<evidence type="ECO:0000256" key="12">
    <source>
        <dbReference type="SAM" id="Phobius"/>
    </source>
</evidence>
<keyword evidence="8" id="KW-0630">Potassium</keyword>
<evidence type="ECO:0000256" key="2">
    <source>
        <dbReference type="ARBA" id="ARBA00005551"/>
    </source>
</evidence>
<dbReference type="PRINTS" id="PR00335">
    <property type="entry name" value="KUPTAKETRKA"/>
</dbReference>
<keyword evidence="11 12" id="KW-0472">Membrane</keyword>
<dbReference type="PANTHER" id="PTHR46157:SF4">
    <property type="entry name" value="K(+) EFFLUX ANTIPORTER 3, CHLOROPLASTIC"/>
    <property type="match status" value="1"/>
</dbReference>
<dbReference type="Pfam" id="PF00999">
    <property type="entry name" value="Na_H_Exchanger"/>
    <property type="match status" value="1"/>
</dbReference>
<evidence type="ECO:0000256" key="5">
    <source>
        <dbReference type="ARBA" id="ARBA00022475"/>
    </source>
</evidence>
<evidence type="ECO:0000313" key="14">
    <source>
        <dbReference type="EMBL" id="RAI94018.1"/>
    </source>
</evidence>
<dbReference type="PANTHER" id="PTHR46157">
    <property type="entry name" value="K(+) EFFLUX ANTIPORTER 3, CHLOROPLASTIC"/>
    <property type="match status" value="1"/>
</dbReference>
<dbReference type="OrthoDB" id="9781411at2"/>
<dbReference type="Pfam" id="PF02254">
    <property type="entry name" value="TrkA_N"/>
    <property type="match status" value="1"/>
</dbReference>
<feature type="transmembrane region" description="Helical" evidence="12">
    <location>
        <begin position="57"/>
        <end position="76"/>
    </location>
</feature>
<organism evidence="14 15">
    <name type="scientific">Algoriphagus yeomjeoni</name>
    <dbReference type="NCBI Taxonomy" id="291403"/>
    <lineage>
        <taxon>Bacteria</taxon>
        <taxon>Pseudomonadati</taxon>
        <taxon>Bacteroidota</taxon>
        <taxon>Cytophagia</taxon>
        <taxon>Cytophagales</taxon>
        <taxon>Cyclobacteriaceae</taxon>
        <taxon>Algoriphagus</taxon>
    </lineage>
</organism>
<comment type="subcellular location">
    <subcellularLocation>
        <location evidence="1">Endomembrane system</location>
        <topology evidence="1">Multi-pass membrane protein</topology>
    </subcellularLocation>
</comment>
<keyword evidence="5" id="KW-1003">Cell membrane</keyword>
<evidence type="ECO:0000256" key="9">
    <source>
        <dbReference type="ARBA" id="ARBA00022989"/>
    </source>
</evidence>
<feature type="transmembrane region" description="Helical" evidence="12">
    <location>
        <begin position="252"/>
        <end position="271"/>
    </location>
</feature>
<dbReference type="EMBL" id="QLLK01000002">
    <property type="protein sequence ID" value="RAI94018.1"/>
    <property type="molecule type" value="Genomic_DNA"/>
</dbReference>
<comment type="similarity">
    <text evidence="2">Belongs to the monovalent cation:proton antiporter 2 (CPA2) transporter (TC 2.A.37) family.</text>
</comment>
<evidence type="ECO:0000256" key="7">
    <source>
        <dbReference type="ARBA" id="ARBA00022692"/>
    </source>
</evidence>
<evidence type="ECO:0000256" key="4">
    <source>
        <dbReference type="ARBA" id="ARBA00022449"/>
    </source>
</evidence>
<dbReference type="SUPFAM" id="SSF51735">
    <property type="entry name" value="NAD(P)-binding Rossmann-fold domains"/>
    <property type="match status" value="1"/>
</dbReference>
<evidence type="ECO:0000259" key="13">
    <source>
        <dbReference type="PROSITE" id="PS51201"/>
    </source>
</evidence>
<feature type="domain" description="RCK N-terminal" evidence="13">
    <location>
        <begin position="416"/>
        <end position="540"/>
    </location>
</feature>
<gene>
    <name evidence="14" type="ORF">LV83_00924</name>
</gene>
<feature type="transmembrane region" description="Helical" evidence="12">
    <location>
        <begin position="29"/>
        <end position="45"/>
    </location>
</feature>
<dbReference type="GO" id="GO:1902600">
    <property type="term" value="P:proton transmembrane transport"/>
    <property type="evidence" value="ECO:0007669"/>
    <property type="project" value="InterPro"/>
</dbReference>
<proteinExistence type="inferred from homology"/>
<dbReference type="GO" id="GO:0015079">
    <property type="term" value="F:potassium ion transmembrane transporter activity"/>
    <property type="evidence" value="ECO:0007669"/>
    <property type="project" value="InterPro"/>
</dbReference>
<evidence type="ECO:0000256" key="8">
    <source>
        <dbReference type="ARBA" id="ARBA00022958"/>
    </source>
</evidence>
<feature type="transmembrane region" description="Helical" evidence="12">
    <location>
        <begin position="148"/>
        <end position="174"/>
    </location>
</feature>
<feature type="transmembrane region" description="Helical" evidence="12">
    <location>
        <begin position="194"/>
        <end position="216"/>
    </location>
</feature>
<dbReference type="NCBIfam" id="TIGR00932">
    <property type="entry name" value="2a37"/>
    <property type="match status" value="1"/>
</dbReference>
<evidence type="ECO:0000313" key="15">
    <source>
        <dbReference type="Proteomes" id="UP000249610"/>
    </source>
</evidence>
<keyword evidence="3" id="KW-0813">Transport</keyword>
<dbReference type="GO" id="GO:0012505">
    <property type="term" value="C:endomembrane system"/>
    <property type="evidence" value="ECO:0007669"/>
    <property type="project" value="UniProtKB-SubCell"/>
</dbReference>
<dbReference type="InterPro" id="IPR004771">
    <property type="entry name" value="K/H_exchanger"/>
</dbReference>
<protein>
    <submittedName>
        <fullName evidence="14">CPA2 family monovalent cation:H+ antiporter-2</fullName>
    </submittedName>
</protein>
<evidence type="ECO:0000256" key="10">
    <source>
        <dbReference type="ARBA" id="ARBA00023065"/>
    </source>
</evidence>
<keyword evidence="10" id="KW-0406">Ion transport</keyword>
<name>A0A327PPI0_9BACT</name>
<sequence length="632" mass="69455">MNGFLVNAILYILAAIICVPLAKKLGMGSVLGYLIAGILIGPYLLGFITNEGQGQDIMHATEFGVVMMLFLIGLELEPKNLWKMRQLILKVGLSQVLITSALVFGIGILFEVQWQISLAIGLSMALSSTAIVLQSLKEKNQMNGPNGRLSFGVLLMQDIAVIPILALLPLLIIGDPILSTNASEMHGLIDSLPGWAQTLSIFGAIGIVVLLGQFGFGPLLNYVAKSRLRELFTASALLIVVGISFLMELVGLSPALGAFLAGVILANSPYRHALESDLEPFKGLLLGLFFMAVGSTINFSLIFNNATTVISLTMGIIVLKTVILMIIGKSRKLSLSDNLSFAIGLSQVGEFSFVTYAFALQLGIFDQSISDTLMAVTALSMTITPILMVVLDKVINPAINKTHKTIEKEMDSIEEHNKVILIGFGHFGSTLGRFLRANGVEATILDSDPDRVEYLRKMGFKVYFGDGTRADLLLSAGVMDASILISALDNTEYSIKLVELCKEEFPHLEVMIRAKNRYDAFELMEMGVKNIYREHLDTSIRMGEDLLKKLGFRAHTVHRLAKQFRDYDESALKVLVNFKDNTDEYISKSRQQIEMQESLLSGELMRKFSVNDHTWDSDSIKEAVNSEEKPAE</sequence>
<dbReference type="AlphaFoldDB" id="A0A327PPI0"/>
<dbReference type="PROSITE" id="PS51201">
    <property type="entry name" value="RCK_N"/>
    <property type="match status" value="1"/>
</dbReference>
<accession>A0A327PPI0</accession>
<dbReference type="Gene3D" id="1.20.1530.20">
    <property type="match status" value="1"/>
</dbReference>
<feature type="transmembrane region" description="Helical" evidence="12">
    <location>
        <begin position="339"/>
        <end position="360"/>
    </location>
</feature>
<feature type="transmembrane region" description="Helical" evidence="12">
    <location>
        <begin position="116"/>
        <end position="136"/>
    </location>
</feature>
<dbReference type="Gene3D" id="3.40.50.720">
    <property type="entry name" value="NAD(P)-binding Rossmann-like Domain"/>
    <property type="match status" value="1"/>
</dbReference>
<dbReference type="GO" id="GO:0005886">
    <property type="term" value="C:plasma membrane"/>
    <property type="evidence" value="ECO:0007669"/>
    <property type="project" value="InterPro"/>
</dbReference>
<dbReference type="FunFam" id="3.40.50.720:FF:000036">
    <property type="entry name" value="Glutathione-regulated potassium-efflux system protein KefB"/>
    <property type="match status" value="1"/>
</dbReference>
<evidence type="ECO:0000256" key="6">
    <source>
        <dbReference type="ARBA" id="ARBA00022538"/>
    </source>
</evidence>
<reference evidence="14 15" key="1">
    <citation type="submission" date="2018-06" db="EMBL/GenBank/DDBJ databases">
        <title>Genomic Encyclopedia of Archaeal and Bacterial Type Strains, Phase II (KMG-II): from individual species to whole genera.</title>
        <authorList>
            <person name="Goeker M."/>
        </authorList>
    </citation>
    <scope>NUCLEOTIDE SEQUENCE [LARGE SCALE GENOMIC DNA]</scope>
    <source>
        <strain evidence="14 15">DSM 23446</strain>
    </source>
</reference>
<dbReference type="RefSeq" id="WP_111610352.1">
    <property type="nucleotide sequence ID" value="NZ_QLLK01000002.1"/>
</dbReference>
<keyword evidence="15" id="KW-1185">Reference proteome</keyword>
<keyword evidence="6" id="KW-0633">Potassium transport</keyword>
<feature type="transmembrane region" description="Helical" evidence="12">
    <location>
        <begin position="88"/>
        <end position="110"/>
    </location>
</feature>
<keyword evidence="9 12" id="KW-1133">Transmembrane helix</keyword>
<dbReference type="InterPro" id="IPR003148">
    <property type="entry name" value="RCK_N"/>
</dbReference>
<keyword evidence="7 12" id="KW-0812">Transmembrane</keyword>
<dbReference type="InterPro" id="IPR006036">
    <property type="entry name" value="K_uptake_TrkA"/>
</dbReference>
<feature type="transmembrane region" description="Helical" evidence="12">
    <location>
        <begin position="6"/>
        <end position="22"/>
    </location>
</feature>
<comment type="caution">
    <text evidence="14">The sequence shown here is derived from an EMBL/GenBank/DDBJ whole genome shotgun (WGS) entry which is preliminary data.</text>
</comment>
<dbReference type="Proteomes" id="UP000249610">
    <property type="component" value="Unassembled WGS sequence"/>
</dbReference>
<dbReference type="GO" id="GO:0015297">
    <property type="term" value="F:antiporter activity"/>
    <property type="evidence" value="ECO:0007669"/>
    <property type="project" value="UniProtKB-KW"/>
</dbReference>
<feature type="transmembrane region" description="Helical" evidence="12">
    <location>
        <begin position="283"/>
        <end position="303"/>
    </location>
</feature>
<dbReference type="InterPro" id="IPR036291">
    <property type="entry name" value="NAD(P)-bd_dom_sf"/>
</dbReference>
<evidence type="ECO:0000256" key="11">
    <source>
        <dbReference type="ARBA" id="ARBA00023136"/>
    </source>
</evidence>
<dbReference type="InterPro" id="IPR038770">
    <property type="entry name" value="Na+/solute_symporter_sf"/>
</dbReference>
<dbReference type="InterPro" id="IPR006153">
    <property type="entry name" value="Cation/H_exchanger_TM"/>
</dbReference>
<evidence type="ECO:0000256" key="3">
    <source>
        <dbReference type="ARBA" id="ARBA00022448"/>
    </source>
</evidence>
<keyword evidence="4" id="KW-0050">Antiport</keyword>